<evidence type="ECO:0000256" key="5">
    <source>
        <dbReference type="ARBA" id="ARBA00023012"/>
    </source>
</evidence>
<name>A0A2Y9BHJ8_9FIRM</name>
<dbReference type="AlphaFoldDB" id="A0A2Y9BHJ8"/>
<evidence type="ECO:0000313" key="13">
    <source>
        <dbReference type="EMBL" id="PWJ23905.1"/>
    </source>
</evidence>
<dbReference type="SMART" id="SM00448">
    <property type="entry name" value="REC"/>
    <property type="match status" value="1"/>
</dbReference>
<gene>
    <name evidence="13" type="ORF">A8806_112152</name>
</gene>
<evidence type="ECO:0000256" key="10">
    <source>
        <dbReference type="PROSITE-ProRule" id="PRU00169"/>
    </source>
</evidence>
<dbReference type="OrthoDB" id="9794370at2"/>
<proteinExistence type="predicted"/>
<keyword evidence="6" id="KW-0805">Transcription regulation</keyword>
<dbReference type="InterPro" id="IPR009057">
    <property type="entry name" value="Homeodomain-like_sf"/>
</dbReference>
<keyword evidence="14" id="KW-1185">Reference proteome</keyword>
<dbReference type="RefSeq" id="WP_109732740.1">
    <property type="nucleotide sequence ID" value="NZ_BAAACK010000025.1"/>
</dbReference>
<dbReference type="PROSITE" id="PS00041">
    <property type="entry name" value="HTH_ARAC_FAMILY_1"/>
    <property type="match status" value="1"/>
</dbReference>
<evidence type="ECO:0000256" key="3">
    <source>
        <dbReference type="ARBA" id="ARBA00022490"/>
    </source>
</evidence>
<dbReference type="GO" id="GO:0005737">
    <property type="term" value="C:cytoplasm"/>
    <property type="evidence" value="ECO:0007669"/>
    <property type="project" value="UniProtKB-SubCell"/>
</dbReference>
<dbReference type="PROSITE" id="PS50110">
    <property type="entry name" value="RESPONSE_REGULATORY"/>
    <property type="match status" value="1"/>
</dbReference>
<dbReference type="GO" id="GO:0003700">
    <property type="term" value="F:DNA-binding transcription factor activity"/>
    <property type="evidence" value="ECO:0007669"/>
    <property type="project" value="InterPro"/>
</dbReference>
<feature type="domain" description="Response regulatory" evidence="12">
    <location>
        <begin position="3"/>
        <end position="120"/>
    </location>
</feature>
<dbReference type="SMART" id="SM00342">
    <property type="entry name" value="HTH_ARAC"/>
    <property type="match status" value="1"/>
</dbReference>
<dbReference type="PANTHER" id="PTHR42713">
    <property type="entry name" value="HISTIDINE KINASE-RELATED"/>
    <property type="match status" value="1"/>
</dbReference>
<evidence type="ECO:0000256" key="1">
    <source>
        <dbReference type="ARBA" id="ARBA00004496"/>
    </source>
</evidence>
<dbReference type="Gene3D" id="3.40.50.2300">
    <property type="match status" value="1"/>
</dbReference>
<dbReference type="InterPro" id="IPR018060">
    <property type="entry name" value="HTH_AraC"/>
</dbReference>
<dbReference type="PROSITE" id="PS01124">
    <property type="entry name" value="HTH_ARAC_FAMILY_2"/>
    <property type="match status" value="1"/>
</dbReference>
<comment type="subcellular location">
    <subcellularLocation>
        <location evidence="1">Cytoplasm</location>
    </subcellularLocation>
</comment>
<evidence type="ECO:0000259" key="11">
    <source>
        <dbReference type="PROSITE" id="PS01124"/>
    </source>
</evidence>
<dbReference type="SUPFAM" id="SSF52172">
    <property type="entry name" value="CheY-like"/>
    <property type="match status" value="1"/>
</dbReference>
<dbReference type="InterPro" id="IPR001789">
    <property type="entry name" value="Sig_transdc_resp-reg_receiver"/>
</dbReference>
<dbReference type="InterPro" id="IPR018062">
    <property type="entry name" value="HTH_AraC-typ_CS"/>
</dbReference>
<dbReference type="Gene3D" id="1.10.10.60">
    <property type="entry name" value="Homeodomain-like"/>
    <property type="match status" value="2"/>
</dbReference>
<dbReference type="Pfam" id="PF00072">
    <property type="entry name" value="Response_reg"/>
    <property type="match status" value="1"/>
</dbReference>
<reference evidence="13 14" key="1">
    <citation type="submission" date="2018-05" db="EMBL/GenBank/DDBJ databases">
        <title>The Hungate 1000. A catalogue of reference genomes from the rumen microbiome.</title>
        <authorList>
            <person name="Kelly W."/>
        </authorList>
    </citation>
    <scope>NUCLEOTIDE SEQUENCE [LARGE SCALE GENOMIC DNA]</scope>
    <source>
        <strain evidence="13 14">NLAE-zl-C242</strain>
    </source>
</reference>
<evidence type="ECO:0000256" key="7">
    <source>
        <dbReference type="ARBA" id="ARBA00023125"/>
    </source>
</evidence>
<dbReference type="CDD" id="cd17536">
    <property type="entry name" value="REC_YesN-like"/>
    <property type="match status" value="1"/>
</dbReference>
<dbReference type="PANTHER" id="PTHR42713:SF3">
    <property type="entry name" value="TRANSCRIPTIONAL REGULATORY PROTEIN HPTR"/>
    <property type="match status" value="1"/>
</dbReference>
<dbReference type="InterPro" id="IPR051552">
    <property type="entry name" value="HptR"/>
</dbReference>
<feature type="domain" description="HTH araC/xylS-type" evidence="11">
    <location>
        <begin position="431"/>
        <end position="529"/>
    </location>
</feature>
<dbReference type="PRINTS" id="PR00032">
    <property type="entry name" value="HTHARAC"/>
</dbReference>
<dbReference type="InterPro" id="IPR020449">
    <property type="entry name" value="Tscrpt_reg_AraC-type_HTH"/>
</dbReference>
<evidence type="ECO:0000256" key="9">
    <source>
        <dbReference type="ARBA" id="ARBA00024867"/>
    </source>
</evidence>
<dbReference type="SUPFAM" id="SSF46689">
    <property type="entry name" value="Homeodomain-like"/>
    <property type="match status" value="2"/>
</dbReference>
<comment type="caution">
    <text evidence="13">The sequence shown here is derived from an EMBL/GenBank/DDBJ whole genome shotgun (WGS) entry which is preliminary data.</text>
</comment>
<evidence type="ECO:0000256" key="4">
    <source>
        <dbReference type="ARBA" id="ARBA00022553"/>
    </source>
</evidence>
<accession>A0A2Y9BHJ8</accession>
<sequence>MLNIVLVDDEQLIIHHLIKIISSFDIPHKIVGTANSCEQALTIIRETHPNLVITDIRMGTSNGLDLCDTLSVTMPHTKIIILSGFDDFVYAQKALRYNVFNYLLKPIHEKDLYDQLARVNALLEAEKEEETKDFMLKEQLRECLPLMQEWFFKIIRENMDHLDIIDSTFRLFNIDILNESYQSLYVSFAQDSDAAEIEKDFMNVSRLAQTITLFIGDYFKTIYFYDTNSITLILSSAGTNNEDMHNRCCHLAERIRQYLDFNYQQQFSIGLSTVVHNIAYLRQSVKDAIAASKYSFYIGFNEIICITDVELRNTGEVLPNFKYIQEDLLKHLKLCDPRNAGQYLNIYYLNVLQLHGDRNLATNKFLELYYYLSNALDQEFDFEKAPSQEVIAEIKGAANLEEIKEILNNYIVRSIKEIELLRTNKSRKLIDKAKACIQENYAHDISLESIAYDIGLSACYLSTLFKNMEKTSIKEYIIDVRIEAAKKYLQDINLKIYEVAANVGYTDSRYFSQLFRKKTGYTPGQYREFIKLGT</sequence>
<dbReference type="GO" id="GO:0000160">
    <property type="term" value="P:phosphorelay signal transduction system"/>
    <property type="evidence" value="ECO:0007669"/>
    <property type="project" value="UniProtKB-KW"/>
</dbReference>
<keyword evidence="8" id="KW-0804">Transcription</keyword>
<keyword evidence="3" id="KW-0963">Cytoplasm</keyword>
<evidence type="ECO:0000256" key="8">
    <source>
        <dbReference type="ARBA" id="ARBA00023163"/>
    </source>
</evidence>
<dbReference type="InterPro" id="IPR011006">
    <property type="entry name" value="CheY-like_superfamily"/>
</dbReference>
<comment type="function">
    <text evidence="9">May play the central regulatory role in sporulation. It may be an element of the effector pathway responsible for the activation of sporulation genes in response to nutritional stress. Spo0A may act in concert with spo0H (a sigma factor) to control the expression of some genes that are critical to the sporulation process.</text>
</comment>
<dbReference type="GO" id="GO:0043565">
    <property type="term" value="F:sequence-specific DNA binding"/>
    <property type="evidence" value="ECO:0007669"/>
    <property type="project" value="InterPro"/>
</dbReference>
<organism evidence="13 14">
    <name type="scientific">Faecalicatena orotica</name>
    <dbReference type="NCBI Taxonomy" id="1544"/>
    <lineage>
        <taxon>Bacteria</taxon>
        <taxon>Bacillati</taxon>
        <taxon>Bacillota</taxon>
        <taxon>Clostridia</taxon>
        <taxon>Lachnospirales</taxon>
        <taxon>Lachnospiraceae</taxon>
        <taxon>Faecalicatena</taxon>
    </lineage>
</organism>
<evidence type="ECO:0000256" key="6">
    <source>
        <dbReference type="ARBA" id="ARBA00023015"/>
    </source>
</evidence>
<evidence type="ECO:0000256" key="2">
    <source>
        <dbReference type="ARBA" id="ARBA00018672"/>
    </source>
</evidence>
<keyword evidence="7" id="KW-0238">DNA-binding</keyword>
<dbReference type="EMBL" id="QGDL01000012">
    <property type="protein sequence ID" value="PWJ23905.1"/>
    <property type="molecule type" value="Genomic_DNA"/>
</dbReference>
<dbReference type="Pfam" id="PF12833">
    <property type="entry name" value="HTH_18"/>
    <property type="match status" value="1"/>
</dbReference>
<evidence type="ECO:0000313" key="14">
    <source>
        <dbReference type="Proteomes" id="UP000245845"/>
    </source>
</evidence>
<dbReference type="Proteomes" id="UP000245845">
    <property type="component" value="Unassembled WGS sequence"/>
</dbReference>
<protein>
    <recommendedName>
        <fullName evidence="2">Stage 0 sporulation protein A homolog</fullName>
    </recommendedName>
</protein>
<keyword evidence="5" id="KW-0902">Two-component regulatory system</keyword>
<evidence type="ECO:0000259" key="12">
    <source>
        <dbReference type="PROSITE" id="PS50110"/>
    </source>
</evidence>
<feature type="modified residue" description="4-aspartylphosphate" evidence="10">
    <location>
        <position position="55"/>
    </location>
</feature>
<keyword evidence="4 10" id="KW-0597">Phosphoprotein</keyword>